<dbReference type="CDD" id="cd14752">
    <property type="entry name" value="GH31_N"/>
    <property type="match status" value="1"/>
</dbReference>
<dbReference type="PANTHER" id="PTHR22762:SF120">
    <property type="entry name" value="HETEROGLYCAN GLUCOSIDASE 1"/>
    <property type="match status" value="1"/>
</dbReference>
<dbReference type="Proteomes" id="UP000650081">
    <property type="component" value="Unassembled WGS sequence"/>
</dbReference>
<comment type="caution">
    <text evidence="9">The sequence shown here is derived from an EMBL/GenBank/DDBJ whole genome shotgun (WGS) entry which is preliminary data.</text>
</comment>
<evidence type="ECO:0000259" key="7">
    <source>
        <dbReference type="Pfam" id="PF17137"/>
    </source>
</evidence>
<name>A0A923PG23_9BACT</name>
<dbReference type="Pfam" id="PF21365">
    <property type="entry name" value="Glyco_hydro_31_3rd"/>
    <property type="match status" value="1"/>
</dbReference>
<gene>
    <name evidence="9" type="ORF">H9S92_04835</name>
</gene>
<keyword evidence="3 4" id="KW-0326">Glycosidase</keyword>
<dbReference type="PROSITE" id="PS00129">
    <property type="entry name" value="GLYCOSYL_HYDROL_F31_1"/>
    <property type="match status" value="1"/>
</dbReference>
<sequence length="842" mass="95364">MPKLKKAPVFSYAPAPHLVFDGDTANTARYDDVYREHQPGAVSGITPLGANTYRIEGSGTLVLHITVWSERLIRFRATLGAPGRDFSYALDPAARPGLVKTTVLENKTAFTLQTAALEVSISKADGTVSITDRATGTVLHEHSSGLYLRTTLLEGIQQVRLQFRTSAEEGFYGMGDKAWDTDLQGTEWSNYNEDAFAFTRDRKTNYRSIPFFYGLREGYGYGIFLDNTYRSHFDFNSHKNQVATVWADGGELNYYFLAGPALDDVAAAYHQLTGLPELPPLWALGFHQCRWSYYPESRVRELADTFRAKRIPCDAIYLDIDYMDGYRCFTWNHDYFPDPKGMIHDLREQGFHTVVMIDPGIRVDENYSVYAAGMAEDAFCKRGSGELMVGPVWPPECVWPDYTKASVRSWWGQLYRELYCEQGVSGFWNDMNEPAMFKVNRLTFPDDVRHDYDGAPTDHRKAHNIYGMQMTRASYEGLKTLQPAKRPFLLGRANFSGGQRHAALWTGDNVASWEHLQIANRQCIRLAISGYSMVGTDIGGFVDDPSPELLTRWLQLAVFHPLMRIHSMGNNADGAAEVEAEEVKKAEATNRQDQEPWVHGKEHTRNNRKAIELRYELLPYLYTSFRQHLVTGKPVLRNLFFHDQRDPLCRTYSDQFLFGEDLLVCPVLKKGVKKMEVYLPRGEWYDFWEGTPHPGQQILKIKVKASRIPIFVRAGASLPTAEVVQSTSELSKATTLHLSVFAATTGSSKFYWDAGEGYGHAAGQYTERTYQLTRLGKKTTLAQSIRGDFNASFQTIQVRFLGLEEIPKKIRVDGHKVSSGVSRSKHELVVQVPFDFEEIVLG</sequence>
<dbReference type="InterPro" id="IPR048395">
    <property type="entry name" value="Glyco_hydro_31_C"/>
</dbReference>
<dbReference type="GO" id="GO:0005975">
    <property type="term" value="P:carbohydrate metabolic process"/>
    <property type="evidence" value="ECO:0007669"/>
    <property type="project" value="InterPro"/>
</dbReference>
<dbReference type="CDD" id="cd06604">
    <property type="entry name" value="GH31_glucosidase_II_MalA"/>
    <property type="match status" value="1"/>
</dbReference>
<dbReference type="SUPFAM" id="SSF74650">
    <property type="entry name" value="Galactose mutarotase-like"/>
    <property type="match status" value="1"/>
</dbReference>
<dbReference type="Pfam" id="PF17137">
    <property type="entry name" value="DUF5110"/>
    <property type="match status" value="1"/>
</dbReference>
<dbReference type="Gene3D" id="2.60.40.1760">
    <property type="entry name" value="glycosyl hydrolase (family 31)"/>
    <property type="match status" value="1"/>
</dbReference>
<dbReference type="GO" id="GO:0030246">
    <property type="term" value="F:carbohydrate binding"/>
    <property type="evidence" value="ECO:0007669"/>
    <property type="project" value="InterPro"/>
</dbReference>
<dbReference type="InterPro" id="IPR025887">
    <property type="entry name" value="Glyco_hydro_31_N_dom"/>
</dbReference>
<evidence type="ECO:0000256" key="1">
    <source>
        <dbReference type="ARBA" id="ARBA00007806"/>
    </source>
</evidence>
<dbReference type="Pfam" id="PF01055">
    <property type="entry name" value="Glyco_hydro_31_2nd"/>
    <property type="match status" value="1"/>
</dbReference>
<comment type="similarity">
    <text evidence="1 4">Belongs to the glycosyl hydrolase 31 family.</text>
</comment>
<dbReference type="InterPro" id="IPR013780">
    <property type="entry name" value="Glyco_hydro_b"/>
</dbReference>
<feature type="domain" description="Glycoside hydrolase family 31 TIM barrel" evidence="5">
    <location>
        <begin position="276"/>
        <end position="623"/>
    </location>
</feature>
<dbReference type="InterPro" id="IPR011013">
    <property type="entry name" value="Gal_mutarotase_sf_dom"/>
</dbReference>
<dbReference type="InterPro" id="IPR000322">
    <property type="entry name" value="Glyco_hydro_31_TIM"/>
</dbReference>
<proteinExistence type="inferred from homology"/>
<dbReference type="SUPFAM" id="SSF51445">
    <property type="entry name" value="(Trans)glycosidases"/>
    <property type="match status" value="1"/>
</dbReference>
<feature type="domain" description="DUF5110" evidence="7">
    <location>
        <begin position="735"/>
        <end position="802"/>
    </location>
</feature>
<feature type="domain" description="Glycoside hydrolase family 31 N-terminal" evidence="6">
    <location>
        <begin position="63"/>
        <end position="234"/>
    </location>
</feature>
<evidence type="ECO:0000259" key="5">
    <source>
        <dbReference type="Pfam" id="PF01055"/>
    </source>
</evidence>
<dbReference type="InterPro" id="IPR033403">
    <property type="entry name" value="DUF5110"/>
</dbReference>
<evidence type="ECO:0000259" key="8">
    <source>
        <dbReference type="Pfam" id="PF21365"/>
    </source>
</evidence>
<evidence type="ECO:0000259" key="6">
    <source>
        <dbReference type="Pfam" id="PF13802"/>
    </source>
</evidence>
<dbReference type="InterPro" id="IPR030458">
    <property type="entry name" value="Glyco_hydro_31_AS"/>
</dbReference>
<organism evidence="9 10">
    <name type="scientific">Neolewinella lacunae</name>
    <dbReference type="NCBI Taxonomy" id="1517758"/>
    <lineage>
        <taxon>Bacteria</taxon>
        <taxon>Pseudomonadati</taxon>
        <taxon>Bacteroidota</taxon>
        <taxon>Saprospiria</taxon>
        <taxon>Saprospirales</taxon>
        <taxon>Lewinellaceae</taxon>
        <taxon>Neolewinella</taxon>
    </lineage>
</organism>
<evidence type="ECO:0000256" key="2">
    <source>
        <dbReference type="ARBA" id="ARBA00022801"/>
    </source>
</evidence>
<keyword evidence="10" id="KW-1185">Reference proteome</keyword>
<feature type="domain" description="Glycosyl hydrolase family 31 C-terminal" evidence="8">
    <location>
        <begin position="632"/>
        <end position="716"/>
    </location>
</feature>
<accession>A0A923PG23</accession>
<dbReference type="Pfam" id="PF13802">
    <property type="entry name" value="Gal_mutarotas_2"/>
    <property type="match status" value="1"/>
</dbReference>
<dbReference type="Gene3D" id="2.60.40.1180">
    <property type="entry name" value="Golgi alpha-mannosidase II"/>
    <property type="match status" value="2"/>
</dbReference>
<evidence type="ECO:0000256" key="3">
    <source>
        <dbReference type="ARBA" id="ARBA00023295"/>
    </source>
</evidence>
<dbReference type="Gene3D" id="3.20.20.80">
    <property type="entry name" value="Glycosidases"/>
    <property type="match status" value="1"/>
</dbReference>
<dbReference type="InterPro" id="IPR017853">
    <property type="entry name" value="GH"/>
</dbReference>
<reference evidence="9" key="1">
    <citation type="submission" date="2020-08" db="EMBL/GenBank/DDBJ databases">
        <title>Lewinella bacteria from marine environments.</title>
        <authorList>
            <person name="Zhong Y."/>
        </authorList>
    </citation>
    <scope>NUCLEOTIDE SEQUENCE</scope>
    <source>
        <strain evidence="9">KCTC 42187</strain>
    </source>
</reference>
<protein>
    <submittedName>
        <fullName evidence="9">DUF4968 domain-containing protein</fullName>
    </submittedName>
</protein>
<evidence type="ECO:0000313" key="9">
    <source>
        <dbReference type="EMBL" id="MBC6993473.1"/>
    </source>
</evidence>
<keyword evidence="2 4" id="KW-0378">Hydrolase</keyword>
<dbReference type="SUPFAM" id="SSF51011">
    <property type="entry name" value="Glycosyl hydrolase domain"/>
    <property type="match status" value="1"/>
</dbReference>
<dbReference type="PANTHER" id="PTHR22762">
    <property type="entry name" value="ALPHA-GLUCOSIDASE"/>
    <property type="match status" value="1"/>
</dbReference>
<evidence type="ECO:0000313" key="10">
    <source>
        <dbReference type="Proteomes" id="UP000650081"/>
    </source>
</evidence>
<evidence type="ECO:0000256" key="4">
    <source>
        <dbReference type="RuleBase" id="RU361185"/>
    </source>
</evidence>
<dbReference type="GO" id="GO:0004553">
    <property type="term" value="F:hydrolase activity, hydrolyzing O-glycosyl compounds"/>
    <property type="evidence" value="ECO:0007669"/>
    <property type="project" value="InterPro"/>
</dbReference>
<dbReference type="EMBL" id="JACSIT010000067">
    <property type="protein sequence ID" value="MBC6993473.1"/>
    <property type="molecule type" value="Genomic_DNA"/>
</dbReference>
<dbReference type="AlphaFoldDB" id="A0A923PG23"/>